<dbReference type="InterPro" id="IPR005821">
    <property type="entry name" value="Ion_trans_dom"/>
</dbReference>
<dbReference type="InterPro" id="IPR002110">
    <property type="entry name" value="Ankyrin_rpt"/>
</dbReference>
<keyword evidence="16" id="KW-1185">Reference proteome</keyword>
<evidence type="ECO:0000256" key="1">
    <source>
        <dbReference type="ARBA" id="ARBA00004141"/>
    </source>
</evidence>
<keyword evidence="9 14" id="KW-0472">Membrane</keyword>
<keyword evidence="2" id="KW-0813">Transport</keyword>
<dbReference type="OrthoDB" id="1661883at2759"/>
<keyword evidence="5" id="KW-0677">Repeat</keyword>
<dbReference type="PROSITE" id="PS50088">
    <property type="entry name" value="ANK_REPEAT"/>
    <property type="match status" value="8"/>
</dbReference>
<dbReference type="Pfam" id="PF00520">
    <property type="entry name" value="Ion_trans"/>
    <property type="match status" value="1"/>
</dbReference>
<dbReference type="PANTHER" id="PTHR47143:SF1">
    <property type="entry name" value="ION_TRANS DOMAIN-CONTAINING PROTEIN"/>
    <property type="match status" value="1"/>
</dbReference>
<feature type="transmembrane region" description="Helical" evidence="14">
    <location>
        <begin position="825"/>
        <end position="845"/>
    </location>
</feature>
<keyword evidence="4 14" id="KW-0812">Transmembrane</keyword>
<dbReference type="GO" id="GO:0005216">
    <property type="term" value="F:monoatomic ion channel activity"/>
    <property type="evidence" value="ECO:0007669"/>
    <property type="project" value="InterPro"/>
</dbReference>
<dbReference type="GO" id="GO:1902495">
    <property type="term" value="C:transmembrane transporter complex"/>
    <property type="evidence" value="ECO:0007669"/>
    <property type="project" value="TreeGrafter"/>
</dbReference>
<dbReference type="GeneID" id="114453232"/>
<evidence type="ECO:0000256" key="12">
    <source>
        <dbReference type="ARBA" id="ARBA00036634"/>
    </source>
</evidence>
<name>A0A6P7KH59_9TELE</name>
<comment type="subcellular location">
    <subcellularLocation>
        <location evidence="1">Membrane</location>
        <topology evidence="1">Multi-pass membrane protein</topology>
    </subcellularLocation>
</comment>
<dbReference type="RefSeq" id="XP_028288835.1">
    <property type="nucleotide sequence ID" value="XM_028433034.1"/>
</dbReference>
<dbReference type="PANTHER" id="PTHR47143">
    <property type="entry name" value="TRANSIENT RECEPTOR POTENTIAL CATION CHANNEL PROTEIN PAINLESS"/>
    <property type="match status" value="1"/>
</dbReference>
<dbReference type="Proteomes" id="UP000515145">
    <property type="component" value="Chromosome 20"/>
</dbReference>
<dbReference type="CTD" id="474353"/>
<dbReference type="SMART" id="SM00248">
    <property type="entry name" value="ANK"/>
    <property type="match status" value="15"/>
</dbReference>
<feature type="repeat" description="ANK" evidence="13">
    <location>
        <begin position="268"/>
        <end position="290"/>
    </location>
</feature>
<proteinExistence type="predicted"/>
<keyword evidence="3" id="KW-0716">Sensory transduction</keyword>
<evidence type="ECO:0000256" key="10">
    <source>
        <dbReference type="ARBA" id="ARBA00023180"/>
    </source>
</evidence>
<protein>
    <submittedName>
        <fullName evidence="17">Transient receptor potential cation channel subfamily A member 1b</fullName>
    </submittedName>
</protein>
<feature type="repeat" description="ANK" evidence="13">
    <location>
        <begin position="94"/>
        <end position="126"/>
    </location>
</feature>
<keyword evidence="8" id="KW-0406">Ion transport</keyword>
<organism evidence="16 17">
    <name type="scientific">Parambassis ranga</name>
    <name type="common">Indian glassy fish</name>
    <dbReference type="NCBI Taxonomy" id="210632"/>
    <lineage>
        <taxon>Eukaryota</taxon>
        <taxon>Metazoa</taxon>
        <taxon>Chordata</taxon>
        <taxon>Craniata</taxon>
        <taxon>Vertebrata</taxon>
        <taxon>Euteleostomi</taxon>
        <taxon>Actinopterygii</taxon>
        <taxon>Neopterygii</taxon>
        <taxon>Teleostei</taxon>
        <taxon>Neoteleostei</taxon>
        <taxon>Acanthomorphata</taxon>
        <taxon>Ovalentaria</taxon>
        <taxon>Ambassidae</taxon>
        <taxon>Parambassis</taxon>
    </lineage>
</organism>
<evidence type="ECO:0000256" key="9">
    <source>
        <dbReference type="ARBA" id="ARBA00023136"/>
    </source>
</evidence>
<comment type="catalytic activity">
    <reaction evidence="12">
        <text>Ca(2+)(in) = Ca(2+)(out)</text>
        <dbReference type="Rhea" id="RHEA:29671"/>
        <dbReference type="ChEBI" id="CHEBI:29108"/>
    </reaction>
</comment>
<keyword evidence="7 13" id="KW-0040">ANK repeat</keyword>
<feature type="repeat" description="ANK" evidence="13">
    <location>
        <begin position="235"/>
        <end position="267"/>
    </location>
</feature>
<dbReference type="AlphaFoldDB" id="A0A6P7KH59"/>
<evidence type="ECO:0000256" key="13">
    <source>
        <dbReference type="PROSITE-ProRule" id="PRU00023"/>
    </source>
</evidence>
<evidence type="ECO:0000256" key="5">
    <source>
        <dbReference type="ARBA" id="ARBA00022737"/>
    </source>
</evidence>
<feature type="transmembrane region" description="Helical" evidence="14">
    <location>
        <begin position="802"/>
        <end position="819"/>
    </location>
</feature>
<feature type="transmembrane region" description="Helical" evidence="14">
    <location>
        <begin position="763"/>
        <end position="781"/>
    </location>
</feature>
<feature type="transmembrane region" description="Helical" evidence="14">
    <location>
        <begin position="865"/>
        <end position="887"/>
    </location>
</feature>
<keyword evidence="17" id="KW-0675">Receptor</keyword>
<dbReference type="Pfam" id="PF00023">
    <property type="entry name" value="Ank"/>
    <property type="match status" value="2"/>
</dbReference>
<evidence type="ECO:0000256" key="2">
    <source>
        <dbReference type="ARBA" id="ARBA00022448"/>
    </source>
</evidence>
<dbReference type="Gene3D" id="1.25.40.20">
    <property type="entry name" value="Ankyrin repeat-containing domain"/>
    <property type="match status" value="5"/>
</dbReference>
<feature type="repeat" description="ANK" evidence="13">
    <location>
        <begin position="338"/>
        <end position="370"/>
    </location>
</feature>
<evidence type="ECO:0000313" key="17">
    <source>
        <dbReference type="RefSeq" id="XP_028288835.1"/>
    </source>
</evidence>
<dbReference type="InterPro" id="IPR036770">
    <property type="entry name" value="Ankyrin_rpt-contain_sf"/>
</dbReference>
<evidence type="ECO:0000259" key="15">
    <source>
        <dbReference type="Pfam" id="PF00520"/>
    </source>
</evidence>
<keyword evidence="10" id="KW-0325">Glycoprotein</keyword>
<reference evidence="17" key="1">
    <citation type="submission" date="2025-08" db="UniProtKB">
        <authorList>
            <consortium name="RefSeq"/>
        </authorList>
    </citation>
    <scope>IDENTIFICATION</scope>
</reference>
<feature type="transmembrane region" description="Helical" evidence="14">
    <location>
        <begin position="930"/>
        <end position="960"/>
    </location>
</feature>
<dbReference type="InParanoid" id="A0A6P7KH59"/>
<keyword evidence="6 14" id="KW-1133">Transmembrane helix</keyword>
<evidence type="ECO:0000256" key="7">
    <source>
        <dbReference type="ARBA" id="ARBA00023043"/>
    </source>
</evidence>
<dbReference type="SUPFAM" id="SSF48403">
    <property type="entry name" value="Ankyrin repeat"/>
    <property type="match status" value="2"/>
</dbReference>
<feature type="repeat" description="ANK" evidence="13">
    <location>
        <begin position="546"/>
        <end position="578"/>
    </location>
</feature>
<gene>
    <name evidence="17" type="primary">trpa1b</name>
</gene>
<evidence type="ECO:0000256" key="14">
    <source>
        <dbReference type="SAM" id="Phobius"/>
    </source>
</evidence>
<dbReference type="Gene3D" id="1.10.287.70">
    <property type="match status" value="1"/>
</dbReference>
<feature type="domain" description="Ion transport" evidence="15">
    <location>
        <begin position="766"/>
        <end position="966"/>
    </location>
</feature>
<keyword evidence="11" id="KW-0407">Ion channel</keyword>
<feature type="repeat" description="ANK" evidence="13">
    <location>
        <begin position="480"/>
        <end position="505"/>
    </location>
</feature>
<dbReference type="PROSITE" id="PS50297">
    <property type="entry name" value="ANK_REP_REGION"/>
    <property type="match status" value="7"/>
</dbReference>
<dbReference type="PRINTS" id="PR01415">
    <property type="entry name" value="ANKYRIN"/>
</dbReference>
<feature type="repeat" description="ANK" evidence="13">
    <location>
        <begin position="161"/>
        <end position="193"/>
    </location>
</feature>
<evidence type="ECO:0000313" key="16">
    <source>
        <dbReference type="Proteomes" id="UP000515145"/>
    </source>
</evidence>
<evidence type="ECO:0000256" key="6">
    <source>
        <dbReference type="ARBA" id="ARBA00022989"/>
    </source>
</evidence>
<dbReference type="InterPro" id="IPR052076">
    <property type="entry name" value="TRP_cation_channel"/>
</dbReference>
<sequence length="1138" mass="126755">MNFSRDVARQTSCYTYVIVDEDPALAGLNVFELAERGDLALLENLVRKSPEVLSEKDECGASPLHHAAAGGHVTLIQFITTVIDSQVLNSCDEQGNVPLHWAVEKNKAESCRALLDLGADPNILNMALLSPLHLAVSLGHNSLVGLLLSYSNTDCNLQGDLGNTPMILACSINNCEALSILLKHGAKLCQQNKLGHFPIHAAAFAGAKKTMEVILKAGEEFGHDIISHVNYIDKSKSSPLHLAVRGGNIDTIHLCIANGAKVDQQQNDRSTPLHLACTQGATEVVKLMLSSVDKVEDIINLTDGANQTPLHRATIFDHAELAEYLISLGADLNHTDCKGNSPLLLAASCGAWKTVALLLSKGANVNMKDKCGCNFLHLAILQPKGLKNLPEEVLQLNSVKALLSCEDNEGCTPLHYACRLGIHDSVKNMLGLSGQVGLACKSKDKKSALHFAAQYGRINTCHRLLESITDSRLLNEGDERGLTPLHLASKGGHTKVVQLLLRKGALFHSDYKGWTCLHHAASEGYTQTMDILLAAHIKLLDKADEDGNSALHIAAREGHVAAVKVLLVRGAEISLNKNHTSFLHEALQNGRKDVVNAVIDSDRCAEALRLFIPGTSQRCPILDMIEFLPETCKHLLDRCVRESDDDHNSPDYHIEYDFKWLQAPLAAKKINDKILQFQPLAALNAMVQYNRIELLNHPVCKKYLEMKWVAYGSKAHVLNMFLYLLGLLPLTHLIVNLRPTMNTTETGEHDIIMVPISFSKQGLFLSFCMVMVLVMNIYSIAKEVVQISQQRWNYFRDYSNQCDWTAAIFSLLFIIPLMLNAEGSLHWQAGAIAVLNSWVGFLLYLQRFEGVGIYVVMFGEIMKTLVRIVMLFMYLMLAFSLAFHALMLNQREFNSVPLSVIQTFVMMVGELNYQNNFLDAYLNHQLPFGFLTYVIFVSFVLLMPILLVNLMIGLAVGDIAEVQRNASLKRIAMQECGSLLDVSHKTREEGSLLMIDLHTALEDKLPYWFMKRVDKPSITIYPNRKCSKNFLRHLLSGEEESNEVWSRLQAKSKSCTLIEAELKKQKSRMKEMSDMLEKQHSLLKLIIQKMEITSEADEYDGPVNIRGNMWPNIMHAKPKSGTTSRWVPLIKAIESKQK</sequence>
<evidence type="ECO:0000256" key="4">
    <source>
        <dbReference type="ARBA" id="ARBA00022692"/>
    </source>
</evidence>
<evidence type="ECO:0000256" key="3">
    <source>
        <dbReference type="ARBA" id="ARBA00022606"/>
    </source>
</evidence>
<evidence type="ECO:0000256" key="11">
    <source>
        <dbReference type="ARBA" id="ARBA00023303"/>
    </source>
</evidence>
<dbReference type="Pfam" id="PF12796">
    <property type="entry name" value="Ank_2"/>
    <property type="match status" value="5"/>
</dbReference>
<feature type="repeat" description="ANK" evidence="13">
    <location>
        <begin position="305"/>
        <end position="337"/>
    </location>
</feature>
<accession>A0A6P7KH59</accession>
<evidence type="ECO:0000256" key="8">
    <source>
        <dbReference type="ARBA" id="ARBA00023065"/>
    </source>
</evidence>